<dbReference type="Proteomes" id="UP000811619">
    <property type="component" value="Unassembled WGS sequence"/>
</dbReference>
<evidence type="ECO:0000256" key="1">
    <source>
        <dbReference type="SAM" id="MobiDB-lite"/>
    </source>
</evidence>
<protein>
    <recommendedName>
        <fullName evidence="5">Hydrophobin</fullName>
    </recommendedName>
</protein>
<evidence type="ECO:0000313" key="4">
    <source>
        <dbReference type="Proteomes" id="UP000811619"/>
    </source>
</evidence>
<proteinExistence type="predicted"/>
<name>A0A8K0IZT9_9HYPO</name>
<feature type="signal peptide" evidence="2">
    <location>
        <begin position="1"/>
        <end position="20"/>
    </location>
</feature>
<evidence type="ECO:0000313" key="3">
    <source>
        <dbReference type="EMBL" id="KAG5913561.1"/>
    </source>
</evidence>
<comment type="caution">
    <text evidence="3">The sequence shown here is derived from an EMBL/GenBank/DDBJ whole genome shotgun (WGS) entry which is preliminary data.</text>
</comment>
<feature type="region of interest" description="Disordered" evidence="1">
    <location>
        <begin position="102"/>
        <end position="122"/>
    </location>
</feature>
<evidence type="ECO:0000256" key="2">
    <source>
        <dbReference type="SAM" id="SignalP"/>
    </source>
</evidence>
<accession>A0A8K0IZT9</accession>
<gene>
    <name evidence="3" type="ORF">E4U42_001010</name>
</gene>
<sequence length="122" mass="12963">MLFRTGLLALVAMAPALITGYNLGADKGWEWCNHGTQGNHGCEDNSLFTYCCGLEQTWEFSVPRWVTVNSATTLSPEQGGYVTSNCNDGSSVGIISCALAHAPPGAPKPPKKRRISPPSGHS</sequence>
<dbReference type="OrthoDB" id="4951499at2759"/>
<organism evidence="3 4">
    <name type="scientific">Claviceps africana</name>
    <dbReference type="NCBI Taxonomy" id="83212"/>
    <lineage>
        <taxon>Eukaryota</taxon>
        <taxon>Fungi</taxon>
        <taxon>Dikarya</taxon>
        <taxon>Ascomycota</taxon>
        <taxon>Pezizomycotina</taxon>
        <taxon>Sordariomycetes</taxon>
        <taxon>Hypocreomycetidae</taxon>
        <taxon>Hypocreales</taxon>
        <taxon>Clavicipitaceae</taxon>
        <taxon>Claviceps</taxon>
    </lineage>
</organism>
<dbReference type="AlphaFoldDB" id="A0A8K0IZT9"/>
<keyword evidence="2" id="KW-0732">Signal</keyword>
<keyword evidence="4" id="KW-1185">Reference proteome</keyword>
<evidence type="ECO:0008006" key="5">
    <source>
        <dbReference type="Google" id="ProtNLM"/>
    </source>
</evidence>
<dbReference type="EMBL" id="SRPY01001294">
    <property type="protein sequence ID" value="KAG5913561.1"/>
    <property type="molecule type" value="Genomic_DNA"/>
</dbReference>
<feature type="chain" id="PRO_5035468717" description="Hydrophobin" evidence="2">
    <location>
        <begin position="21"/>
        <end position="122"/>
    </location>
</feature>
<reference evidence="3" key="1">
    <citation type="journal article" date="2020" name="bioRxiv">
        <title>Whole genome comparisons of ergot fungi reveals the divergence and evolution of species within the genus Claviceps are the result of varying mechanisms driving genome evolution and host range expansion.</title>
        <authorList>
            <person name="Wyka S.A."/>
            <person name="Mondo S.J."/>
            <person name="Liu M."/>
            <person name="Dettman J."/>
            <person name="Nalam V."/>
            <person name="Broders K.D."/>
        </authorList>
    </citation>
    <scope>NUCLEOTIDE SEQUENCE</scope>
    <source>
        <strain evidence="3">CCC 489</strain>
    </source>
</reference>